<evidence type="ECO:0000256" key="1">
    <source>
        <dbReference type="SAM" id="SignalP"/>
    </source>
</evidence>
<accession>A0AAD6J2C4</accession>
<proteinExistence type="predicted"/>
<dbReference type="Proteomes" id="UP001221413">
    <property type="component" value="Unassembled WGS sequence"/>
</dbReference>
<keyword evidence="4" id="KW-1185">Reference proteome</keyword>
<gene>
    <name evidence="3" type="ORF">Dda_4971</name>
</gene>
<evidence type="ECO:0000313" key="4">
    <source>
        <dbReference type="Proteomes" id="UP001221413"/>
    </source>
</evidence>
<reference evidence="3" key="1">
    <citation type="submission" date="2023-01" db="EMBL/GenBank/DDBJ databases">
        <title>The chitinases involved in constricting ring structure development in the nematode-trapping fungus Drechslerella dactyloides.</title>
        <authorList>
            <person name="Wang R."/>
            <person name="Zhang L."/>
            <person name="Tang P."/>
            <person name="Li S."/>
            <person name="Liang L."/>
        </authorList>
    </citation>
    <scope>NUCLEOTIDE SEQUENCE</scope>
    <source>
        <strain evidence="3">YMF1.00031</strain>
    </source>
</reference>
<dbReference type="SUPFAM" id="SSF51322">
    <property type="entry name" value="Cyanovirin-N"/>
    <property type="match status" value="1"/>
</dbReference>
<dbReference type="AlphaFoldDB" id="A0AAD6J2C4"/>
<dbReference type="Pfam" id="PF08881">
    <property type="entry name" value="CVNH"/>
    <property type="match status" value="1"/>
</dbReference>
<dbReference type="InterPro" id="IPR036673">
    <property type="entry name" value="Cyanovirin-N_sf"/>
</dbReference>
<protein>
    <recommendedName>
        <fullName evidence="2">Cyanovirin-N domain-containing protein</fullName>
    </recommendedName>
</protein>
<name>A0AAD6J2C4_DREDA</name>
<dbReference type="EMBL" id="JAQGDS010000005">
    <property type="protein sequence ID" value="KAJ6260742.1"/>
    <property type="molecule type" value="Genomic_DNA"/>
</dbReference>
<dbReference type="InterPro" id="IPR011058">
    <property type="entry name" value="Cyanovirin-N"/>
</dbReference>
<organism evidence="3 4">
    <name type="scientific">Drechslerella dactyloides</name>
    <name type="common">Nematode-trapping fungus</name>
    <name type="synonym">Arthrobotrys dactyloides</name>
    <dbReference type="NCBI Taxonomy" id="74499"/>
    <lineage>
        <taxon>Eukaryota</taxon>
        <taxon>Fungi</taxon>
        <taxon>Dikarya</taxon>
        <taxon>Ascomycota</taxon>
        <taxon>Pezizomycotina</taxon>
        <taxon>Orbiliomycetes</taxon>
        <taxon>Orbiliales</taxon>
        <taxon>Orbiliaceae</taxon>
        <taxon>Drechslerella</taxon>
    </lineage>
</organism>
<dbReference type="Gene3D" id="2.30.60.10">
    <property type="entry name" value="Cyanovirin-N"/>
    <property type="match status" value="1"/>
</dbReference>
<sequence length="141" mass="15320">MKFSYAAFLGLVPSIFAASIPNDSLTKRGGGAFQSCTGPTFEKQANNEIVIHMKCNDGVGGSNQPMLNLNKCIGNQGGKLVWQRDGNFGRSCWLDNGENTGARYNRYLFLFCGNGKDFDVVASIDLDQRLVNRGGILTCDV</sequence>
<feature type="signal peptide" evidence="1">
    <location>
        <begin position="1"/>
        <end position="17"/>
    </location>
</feature>
<feature type="chain" id="PRO_5041904892" description="Cyanovirin-N domain-containing protein" evidence="1">
    <location>
        <begin position="18"/>
        <end position="141"/>
    </location>
</feature>
<feature type="domain" description="Cyanovirin-N" evidence="2">
    <location>
        <begin position="34"/>
        <end position="137"/>
    </location>
</feature>
<evidence type="ECO:0000313" key="3">
    <source>
        <dbReference type="EMBL" id="KAJ6260742.1"/>
    </source>
</evidence>
<keyword evidence="1" id="KW-0732">Signal</keyword>
<evidence type="ECO:0000259" key="2">
    <source>
        <dbReference type="Pfam" id="PF08881"/>
    </source>
</evidence>
<comment type="caution">
    <text evidence="3">The sequence shown here is derived from an EMBL/GenBank/DDBJ whole genome shotgun (WGS) entry which is preliminary data.</text>
</comment>